<dbReference type="InterPro" id="IPR000326">
    <property type="entry name" value="PAP2/HPO"/>
</dbReference>
<dbReference type="EMBL" id="JBHTMB010000195">
    <property type="protein sequence ID" value="MFD1236006.1"/>
    <property type="molecule type" value="Genomic_DNA"/>
</dbReference>
<evidence type="ECO:0000256" key="3">
    <source>
        <dbReference type="ARBA" id="ARBA00022475"/>
    </source>
</evidence>
<sequence>MSDPMLPGVFGDLAPFLDSYGYLAVAALLFVEDFGVPAPGETILIAAAVYAGAGRLNLAAVVAVGVVAATAGDNVGFAIGHFGGRALVLRFGRHVGITDARLDRAERFFSRHGGKVVVAARFVEGLRQINGVVAGLANMPWRRFLVFNLLGAALWVGTWASIGYLAGDHLGTIYAQFHRYERYVLAALALVVAVLVTRRIRATARTSARRAMVLTATLLAAFFAALAVAVGTHWAPLIAIDTSMVTAGHAALLAHPGVAAAARVVTDLGSPVAVDVVTVVVCVVLAVRGRWVPVVALAVARLGELGSETLVKHLLARARPSLEPALTTASGFSFPSGHAGGTAAVYGAIALLALGRPHSPPRGARGRGSPGKRIGTWAVVIAVVATTAVASSRVLLGVHYPSDVVAGVILGLAWALLACAVAAPLTAALTEGGRRLRRARAGTNDSGPTLSRSSFVVGPWWADETEHRQRVRGAIRSDQRAAAHPCPAAVG</sequence>
<proteinExistence type="inferred from homology"/>
<dbReference type="PANTHER" id="PTHR42709:SF6">
    <property type="entry name" value="UNDECAPRENYL PHOSPHATE TRANSPORTER A"/>
    <property type="match status" value="1"/>
</dbReference>
<dbReference type="RefSeq" id="WP_339122201.1">
    <property type="nucleotide sequence ID" value="NZ_BAABKS010000073.1"/>
</dbReference>
<organism evidence="9 10">
    <name type="scientific">Pseudonocardia benzenivorans</name>
    <dbReference type="NCBI Taxonomy" id="228005"/>
    <lineage>
        <taxon>Bacteria</taxon>
        <taxon>Bacillati</taxon>
        <taxon>Actinomycetota</taxon>
        <taxon>Actinomycetes</taxon>
        <taxon>Pseudonocardiales</taxon>
        <taxon>Pseudonocardiaceae</taxon>
        <taxon>Pseudonocardia</taxon>
    </lineage>
</organism>
<evidence type="ECO:0000259" key="8">
    <source>
        <dbReference type="SMART" id="SM00014"/>
    </source>
</evidence>
<evidence type="ECO:0000256" key="2">
    <source>
        <dbReference type="ARBA" id="ARBA00010792"/>
    </source>
</evidence>
<dbReference type="InterPro" id="IPR036938">
    <property type="entry name" value="PAP2/HPO_sf"/>
</dbReference>
<gene>
    <name evidence="9" type="ORF">ACFQ34_22160</name>
</gene>
<dbReference type="InterPro" id="IPR051311">
    <property type="entry name" value="DedA_domain"/>
</dbReference>
<evidence type="ECO:0000256" key="7">
    <source>
        <dbReference type="SAM" id="Phobius"/>
    </source>
</evidence>
<dbReference type="Pfam" id="PF01569">
    <property type="entry name" value="PAP2"/>
    <property type="match status" value="1"/>
</dbReference>
<dbReference type="Gene3D" id="1.20.144.10">
    <property type="entry name" value="Phosphatidic acid phosphatase type 2/haloperoxidase"/>
    <property type="match status" value="1"/>
</dbReference>
<dbReference type="CDD" id="cd03392">
    <property type="entry name" value="PAP2_like_2"/>
    <property type="match status" value="1"/>
</dbReference>
<keyword evidence="6 7" id="KW-0472">Membrane</keyword>
<feature type="transmembrane region" description="Helical" evidence="7">
    <location>
        <begin position="332"/>
        <end position="354"/>
    </location>
</feature>
<feature type="domain" description="Phosphatidic acid phosphatase type 2/haloperoxidase" evidence="8">
    <location>
        <begin position="292"/>
        <end position="419"/>
    </location>
</feature>
<evidence type="ECO:0000313" key="10">
    <source>
        <dbReference type="Proteomes" id="UP001597182"/>
    </source>
</evidence>
<dbReference type="SMART" id="SM00014">
    <property type="entry name" value="acidPPc"/>
    <property type="match status" value="1"/>
</dbReference>
<feature type="transmembrane region" description="Helical" evidence="7">
    <location>
        <begin position="408"/>
        <end position="430"/>
    </location>
</feature>
<keyword evidence="4 7" id="KW-0812">Transmembrane</keyword>
<accession>A0ABW3VNU6</accession>
<dbReference type="PANTHER" id="PTHR42709">
    <property type="entry name" value="ALKALINE PHOSPHATASE LIKE PROTEIN"/>
    <property type="match status" value="1"/>
</dbReference>
<protein>
    <submittedName>
        <fullName evidence="9">Bifunctional DedA family/phosphatase PAP2 family protein</fullName>
    </submittedName>
</protein>
<feature type="transmembrane region" description="Helical" evidence="7">
    <location>
        <begin position="43"/>
        <end position="69"/>
    </location>
</feature>
<comment type="similarity">
    <text evidence="2">Belongs to the DedA family.</text>
</comment>
<feature type="transmembrane region" description="Helical" evidence="7">
    <location>
        <begin position="182"/>
        <end position="200"/>
    </location>
</feature>
<comment type="caution">
    <text evidence="9">The sequence shown here is derived from an EMBL/GenBank/DDBJ whole genome shotgun (WGS) entry which is preliminary data.</text>
</comment>
<keyword evidence="5 7" id="KW-1133">Transmembrane helix</keyword>
<feature type="transmembrane region" description="Helical" evidence="7">
    <location>
        <begin position="144"/>
        <end position="162"/>
    </location>
</feature>
<feature type="transmembrane region" description="Helical" evidence="7">
    <location>
        <begin position="374"/>
        <end position="396"/>
    </location>
</feature>
<evidence type="ECO:0000256" key="1">
    <source>
        <dbReference type="ARBA" id="ARBA00004651"/>
    </source>
</evidence>
<evidence type="ECO:0000256" key="6">
    <source>
        <dbReference type="ARBA" id="ARBA00023136"/>
    </source>
</evidence>
<evidence type="ECO:0000256" key="4">
    <source>
        <dbReference type="ARBA" id="ARBA00022692"/>
    </source>
</evidence>
<evidence type="ECO:0000256" key="5">
    <source>
        <dbReference type="ARBA" id="ARBA00022989"/>
    </source>
</evidence>
<keyword evidence="10" id="KW-1185">Reference proteome</keyword>
<keyword evidence="3" id="KW-1003">Cell membrane</keyword>
<dbReference type="SUPFAM" id="SSF48317">
    <property type="entry name" value="Acid phosphatase/Vanadium-dependent haloperoxidase"/>
    <property type="match status" value="1"/>
</dbReference>
<dbReference type="InterPro" id="IPR032816">
    <property type="entry name" value="VTT_dom"/>
</dbReference>
<reference evidence="10" key="1">
    <citation type="journal article" date="2019" name="Int. J. Syst. Evol. Microbiol.">
        <title>The Global Catalogue of Microorganisms (GCM) 10K type strain sequencing project: providing services to taxonomists for standard genome sequencing and annotation.</title>
        <authorList>
            <consortium name="The Broad Institute Genomics Platform"/>
            <consortium name="The Broad Institute Genome Sequencing Center for Infectious Disease"/>
            <person name="Wu L."/>
            <person name="Ma J."/>
        </authorList>
    </citation>
    <scope>NUCLEOTIDE SEQUENCE [LARGE SCALE GENOMIC DNA]</scope>
    <source>
        <strain evidence="10">CCUG 49018</strain>
    </source>
</reference>
<name>A0ABW3VNU6_9PSEU</name>
<comment type="subcellular location">
    <subcellularLocation>
        <location evidence="1">Cell membrane</location>
        <topology evidence="1">Multi-pass membrane protein</topology>
    </subcellularLocation>
</comment>
<dbReference type="Proteomes" id="UP001597182">
    <property type="component" value="Unassembled WGS sequence"/>
</dbReference>
<evidence type="ECO:0000313" key="9">
    <source>
        <dbReference type="EMBL" id="MFD1236006.1"/>
    </source>
</evidence>
<dbReference type="Pfam" id="PF09335">
    <property type="entry name" value="VTT_dom"/>
    <property type="match status" value="1"/>
</dbReference>
<feature type="transmembrane region" description="Helical" evidence="7">
    <location>
        <begin position="212"/>
        <end position="235"/>
    </location>
</feature>